<dbReference type="KEGG" id="mah:MEALZ_1803"/>
<dbReference type="AlphaFoldDB" id="G4T1Q7"/>
<comment type="similarity">
    <text evidence="3">In the N-terminal section; belongs to the glycosyltransferase 51 family.</text>
</comment>
<keyword evidence="8" id="KW-0378">Hydrolase</keyword>
<dbReference type="HOGENOM" id="CLU_012369_0_0_6"/>
<organism evidence="15 16">
    <name type="scientific">Methylotuvimicrobium alcaliphilum (strain DSM 19304 / NCIMB 14124 / VKM B-2133 / 20Z)</name>
    <name type="common">Methylomicrobium alcaliphilum</name>
    <dbReference type="NCBI Taxonomy" id="1091494"/>
    <lineage>
        <taxon>Bacteria</taxon>
        <taxon>Pseudomonadati</taxon>
        <taxon>Pseudomonadota</taxon>
        <taxon>Gammaproteobacteria</taxon>
        <taxon>Methylococcales</taxon>
        <taxon>Methylococcaceae</taxon>
        <taxon>Methylotuvimicrobium</taxon>
    </lineage>
</organism>
<feature type="transmembrane region" description="Helical" evidence="12">
    <location>
        <begin position="12"/>
        <end position="31"/>
    </location>
</feature>
<name>G4T1Q7_META2</name>
<keyword evidence="7" id="KW-0808">Transferase</keyword>
<evidence type="ECO:0000259" key="13">
    <source>
        <dbReference type="Pfam" id="PF00905"/>
    </source>
</evidence>
<dbReference type="InterPro" id="IPR012338">
    <property type="entry name" value="Beta-lactam/transpept-like"/>
</dbReference>
<comment type="catalytic activity">
    <reaction evidence="11">
        <text>[GlcNAc-(1-&gt;4)-Mur2Ac(oyl-L-Ala-gamma-D-Glu-L-Lys-D-Ala-D-Ala)](n)-di-trans,octa-cis-undecaprenyl diphosphate + beta-D-GlcNAc-(1-&gt;4)-Mur2Ac(oyl-L-Ala-gamma-D-Glu-L-Lys-D-Ala-D-Ala)-di-trans,octa-cis-undecaprenyl diphosphate = [GlcNAc-(1-&gt;4)-Mur2Ac(oyl-L-Ala-gamma-D-Glu-L-Lys-D-Ala-D-Ala)](n+1)-di-trans,octa-cis-undecaprenyl diphosphate + di-trans,octa-cis-undecaprenyl diphosphate + H(+)</text>
        <dbReference type="Rhea" id="RHEA:23708"/>
        <dbReference type="Rhea" id="RHEA-COMP:9602"/>
        <dbReference type="Rhea" id="RHEA-COMP:9603"/>
        <dbReference type="ChEBI" id="CHEBI:15378"/>
        <dbReference type="ChEBI" id="CHEBI:58405"/>
        <dbReference type="ChEBI" id="CHEBI:60033"/>
        <dbReference type="ChEBI" id="CHEBI:78435"/>
        <dbReference type="EC" id="2.4.99.28"/>
    </reaction>
</comment>
<dbReference type="Proteomes" id="UP000008315">
    <property type="component" value="Chromosome"/>
</dbReference>
<dbReference type="InterPro" id="IPR001264">
    <property type="entry name" value="Glyco_trans_51"/>
</dbReference>
<keyword evidence="4 15" id="KW-0121">Carboxypeptidase</keyword>
<dbReference type="PATRIC" id="fig|271065.3.peg.1848"/>
<dbReference type="Gene3D" id="1.10.3810.10">
    <property type="entry name" value="Biosynthetic peptidoglycan transglycosylase-like"/>
    <property type="match status" value="1"/>
</dbReference>
<dbReference type="PANTHER" id="PTHR32282:SF24">
    <property type="entry name" value="GLYCOSYL TRANSFERASE FAMILY 51 DOMAIN-CONTAINING PROTEIN"/>
    <property type="match status" value="1"/>
</dbReference>
<keyword evidence="16" id="KW-1185">Reference proteome</keyword>
<dbReference type="EMBL" id="FO082060">
    <property type="protein sequence ID" value="CCE23489.1"/>
    <property type="molecule type" value="Genomic_DNA"/>
</dbReference>
<evidence type="ECO:0000256" key="7">
    <source>
        <dbReference type="ARBA" id="ARBA00022679"/>
    </source>
</evidence>
<sequence>MRNVKLKIRRLLVLSFWTGAAWLSFTFIILVKEEIETSRYQAQYLSEITKQLSFKLEPGSSSSIRFPSQGPYDRRLGYTSLPDMISRIENNGFKISAQANSSDVMLQLNDYGLNPIYQEKIQAGLRIIDYKDRELFNTQYPTYGYAHFDAIPPLILNTLLFIENRELLNDKFPTVNPAVEWGRLGFAGMQFIAKQFGSNINVPGGSTLATQLEKYRHSPDGYTRSIKDKLQQMVSASIRAYLLGPDTREMRKQIALSYLNSMPLAATPKLGEIHGLGDGLSAWYGANFEETNRLLASSAFDPEQAVSPEQGKAYRQVLSLLLSQRRPSDLLGSKTGFKALQNLTDSYLRVMAEQGLISTSLRDASLQASVARQTSEIAEPAKFMTEKKTQAVLRTRLARALGVNSIYELDRIDLTATSTIDFDTQQAVGQALRRLSEIEGARAAGAIGFRLLNETNDPSPIIYSLMLFERSPKGNLLRVQTDNYDQPLDINEGIKIDLGSTAKLRTMVHYLELITDVYELYKHTPTSEFNKIELHSRDYISAWVIHQLRANPTIQLEDLLNRALDRRFSASPGESFYTGGGIHRFSNFSRIDNEKILSVRDALRDSVNLVFIRLMREVVYHHLYRPGGVARWLEIPDDPRRKEYLQRFADREGRIYLRRFYAKYQDKSPEEALAMLTKRVYAKASRLSMLYQSIYPDASIGELEQFLKKKLSASTFGNEKIEKLHEKYSPANFDLQDQGYITKIHPLELWLVRYLAQHPNATREEILEASTEQRQEVYRWLFRSRRASAQQRRIMTLLEIEAFTSIHRAWQRTGYPFSYLTPSYASAIGASGDRPAALAELMGILQNDGIRQPLVRFEKLHFAKDTPYETIMSRQPAHGQRVFAPEIAKVTRDALINVVEGGTATRLRNVYKDSDIEPIAIGGKTGTGDHRRQVWGERGRLIESKFISRAATFAFFLGDRFFGVITAYVKGPDAENYRFTSSLPVQIVKSLEPTLSPLLNRETEMKDVRPTSEVTIAGAPQNKS</sequence>
<dbReference type="PANTHER" id="PTHR32282">
    <property type="entry name" value="BINDING PROTEIN TRANSPEPTIDASE, PUTATIVE-RELATED"/>
    <property type="match status" value="1"/>
</dbReference>
<feature type="domain" description="Glycosyl transferase family 51" evidence="14">
    <location>
        <begin position="145"/>
        <end position="290"/>
    </location>
</feature>
<evidence type="ECO:0000256" key="12">
    <source>
        <dbReference type="SAM" id="Phobius"/>
    </source>
</evidence>
<dbReference type="InterPro" id="IPR023346">
    <property type="entry name" value="Lysozyme-like_dom_sf"/>
</dbReference>
<evidence type="ECO:0000256" key="9">
    <source>
        <dbReference type="ARBA" id="ARBA00023268"/>
    </source>
</evidence>
<evidence type="ECO:0000256" key="1">
    <source>
        <dbReference type="ARBA" id="ARBA00004752"/>
    </source>
</evidence>
<keyword evidence="12" id="KW-0472">Membrane</keyword>
<dbReference type="InterPro" id="IPR050396">
    <property type="entry name" value="Glycosyltr_51/Transpeptidase"/>
</dbReference>
<dbReference type="InterPro" id="IPR036950">
    <property type="entry name" value="PBP_transglycosylase"/>
</dbReference>
<evidence type="ECO:0000256" key="10">
    <source>
        <dbReference type="ARBA" id="ARBA00044770"/>
    </source>
</evidence>
<evidence type="ECO:0000313" key="15">
    <source>
        <dbReference type="EMBL" id="CCE23489.1"/>
    </source>
</evidence>
<evidence type="ECO:0000313" key="16">
    <source>
        <dbReference type="Proteomes" id="UP000008315"/>
    </source>
</evidence>
<dbReference type="SUPFAM" id="SSF53955">
    <property type="entry name" value="Lysozyme-like"/>
    <property type="match status" value="1"/>
</dbReference>
<dbReference type="SUPFAM" id="SSF56601">
    <property type="entry name" value="beta-lactamase/transpeptidase-like"/>
    <property type="match status" value="1"/>
</dbReference>
<proteinExistence type="inferred from homology"/>
<keyword evidence="6" id="KW-0328">Glycosyltransferase</keyword>
<dbReference type="RefSeq" id="WP_014148282.1">
    <property type="nucleotide sequence ID" value="NC_016112.1"/>
</dbReference>
<evidence type="ECO:0000256" key="5">
    <source>
        <dbReference type="ARBA" id="ARBA00022670"/>
    </source>
</evidence>
<keyword evidence="12" id="KW-0812">Transmembrane</keyword>
<dbReference type="GO" id="GO:0030288">
    <property type="term" value="C:outer membrane-bounded periplasmic space"/>
    <property type="evidence" value="ECO:0007669"/>
    <property type="project" value="TreeGrafter"/>
</dbReference>
<evidence type="ECO:0000256" key="8">
    <source>
        <dbReference type="ARBA" id="ARBA00022801"/>
    </source>
</evidence>
<comment type="pathway">
    <text evidence="1">Cell wall biogenesis; peptidoglycan biosynthesis.</text>
</comment>
<keyword evidence="12" id="KW-1133">Transmembrane helix</keyword>
<evidence type="ECO:0000259" key="14">
    <source>
        <dbReference type="Pfam" id="PF00912"/>
    </source>
</evidence>
<dbReference type="GO" id="GO:0008658">
    <property type="term" value="F:penicillin binding"/>
    <property type="evidence" value="ECO:0007669"/>
    <property type="project" value="InterPro"/>
</dbReference>
<evidence type="ECO:0000256" key="3">
    <source>
        <dbReference type="ARBA" id="ARBA00007739"/>
    </source>
</evidence>
<dbReference type="STRING" id="1091494.MEALZ_1803"/>
<dbReference type="Pfam" id="PF00905">
    <property type="entry name" value="Transpeptidase"/>
    <property type="match status" value="1"/>
</dbReference>
<dbReference type="GO" id="GO:0009252">
    <property type="term" value="P:peptidoglycan biosynthetic process"/>
    <property type="evidence" value="ECO:0007669"/>
    <property type="project" value="UniProtKB-UniPathway"/>
</dbReference>
<dbReference type="GO" id="GO:0006508">
    <property type="term" value="P:proteolysis"/>
    <property type="evidence" value="ECO:0007669"/>
    <property type="project" value="UniProtKB-KW"/>
</dbReference>
<dbReference type="InterPro" id="IPR001460">
    <property type="entry name" value="PCN-bd_Tpept"/>
</dbReference>
<evidence type="ECO:0000256" key="6">
    <source>
        <dbReference type="ARBA" id="ARBA00022676"/>
    </source>
</evidence>
<feature type="domain" description="Penicillin-binding protein transpeptidase" evidence="13">
    <location>
        <begin position="824"/>
        <end position="929"/>
    </location>
</feature>
<protein>
    <recommendedName>
        <fullName evidence="10">peptidoglycan glycosyltransferase</fullName>
        <ecNumber evidence="10">2.4.99.28</ecNumber>
    </recommendedName>
</protein>
<dbReference type="EC" id="2.4.99.28" evidence="10"/>
<keyword evidence="5" id="KW-0645">Protease</keyword>
<keyword evidence="9" id="KW-0511">Multifunctional enzyme</keyword>
<dbReference type="GO" id="GO:0008955">
    <property type="term" value="F:peptidoglycan glycosyltransferase activity"/>
    <property type="evidence" value="ECO:0007669"/>
    <property type="project" value="UniProtKB-EC"/>
</dbReference>
<accession>G4T1Q7</accession>
<reference evidence="16" key="1">
    <citation type="journal article" date="2012" name="J. Bacteriol.">
        <title>Genome sequence of the haloalkaliphilic methanotrophic bacterium Methylomicrobium alcaliphilum 20Z.</title>
        <authorList>
            <person name="Vuilleumier S."/>
            <person name="Khmelenina V.N."/>
            <person name="Bringel F."/>
            <person name="Reshetnikov A.S."/>
            <person name="Lajus A."/>
            <person name="Mangenot S."/>
            <person name="Rouy Z."/>
            <person name="Op den Camp H.J."/>
            <person name="Jetten M.S."/>
            <person name="Dispirito A.A."/>
            <person name="Dunfield P."/>
            <person name="Klotz M.G."/>
            <person name="Semrau J.D."/>
            <person name="Stein L.Y."/>
            <person name="Barbe V."/>
            <person name="Medigue C."/>
            <person name="Trotsenko Y.A."/>
            <person name="Kalyuzhnaya M.G."/>
        </authorList>
    </citation>
    <scope>NUCLEOTIDE SEQUENCE [LARGE SCALE GENOMIC DNA]</scope>
    <source>
        <strain evidence="16">DSM 19304 / NCIMB 14124 / VKM B-2133 / 20Z</strain>
    </source>
</reference>
<dbReference type="GO" id="GO:0004180">
    <property type="term" value="F:carboxypeptidase activity"/>
    <property type="evidence" value="ECO:0007669"/>
    <property type="project" value="UniProtKB-KW"/>
</dbReference>
<dbReference type="Gene3D" id="3.40.710.10">
    <property type="entry name" value="DD-peptidase/beta-lactamase superfamily"/>
    <property type="match status" value="1"/>
</dbReference>
<dbReference type="UniPathway" id="UPA00219"/>
<comment type="similarity">
    <text evidence="2">In the C-terminal section; belongs to the transpeptidase family.</text>
</comment>
<evidence type="ECO:0000256" key="2">
    <source>
        <dbReference type="ARBA" id="ARBA00007090"/>
    </source>
</evidence>
<gene>
    <name evidence="15" type="ordered locus">MEALZ_1803</name>
</gene>
<evidence type="ECO:0000256" key="4">
    <source>
        <dbReference type="ARBA" id="ARBA00022645"/>
    </source>
</evidence>
<evidence type="ECO:0000256" key="11">
    <source>
        <dbReference type="ARBA" id="ARBA00049902"/>
    </source>
</evidence>
<dbReference type="Pfam" id="PF00912">
    <property type="entry name" value="Transgly"/>
    <property type="match status" value="1"/>
</dbReference>